<evidence type="ECO:0000313" key="9">
    <source>
        <dbReference type="Proteomes" id="UP000290889"/>
    </source>
</evidence>
<dbReference type="Pfam" id="PF08282">
    <property type="entry name" value="Hydrolase_3"/>
    <property type="match status" value="1"/>
</dbReference>
<proteinExistence type="inferred from homology"/>
<dbReference type="EMBL" id="CP035544">
    <property type="protein sequence ID" value="QBA63942.1"/>
    <property type="molecule type" value="Genomic_DNA"/>
</dbReference>
<dbReference type="Proteomes" id="UP000290889">
    <property type="component" value="Chromosome"/>
</dbReference>
<keyword evidence="9" id="KW-1185">Reference proteome</keyword>
<dbReference type="AlphaFoldDB" id="A0A411E8D7"/>
<dbReference type="InterPro" id="IPR036412">
    <property type="entry name" value="HAD-like_sf"/>
</dbReference>
<dbReference type="SUPFAM" id="SSF56784">
    <property type="entry name" value="HAD-like"/>
    <property type="match status" value="1"/>
</dbReference>
<dbReference type="InterPro" id="IPR010023">
    <property type="entry name" value="KdsC_fam"/>
</dbReference>
<dbReference type="OrthoDB" id="9805604at2"/>
<dbReference type="PIRSF" id="PIRSF006118">
    <property type="entry name" value="KDO8-P_Ptase"/>
    <property type="match status" value="1"/>
</dbReference>
<dbReference type="InterPro" id="IPR050793">
    <property type="entry name" value="CMP-NeuNAc_synthase"/>
</dbReference>
<dbReference type="FunFam" id="3.40.50.1000:FF:000029">
    <property type="entry name" value="3-deoxy-D-manno-octulosonate 8-phosphate phosphatase KdsC"/>
    <property type="match status" value="1"/>
</dbReference>
<evidence type="ECO:0000256" key="1">
    <source>
        <dbReference type="ARBA" id="ARBA00001946"/>
    </source>
</evidence>
<comment type="similarity">
    <text evidence="2">Belongs to the KdsC family.</text>
</comment>
<protein>
    <submittedName>
        <fullName evidence="8">3-deoxy-D-manno-octulosonate 8-phosphate phosphatase</fullName>
    </submittedName>
</protein>
<dbReference type="Gene3D" id="3.40.50.1000">
    <property type="entry name" value="HAD superfamily/HAD-like"/>
    <property type="match status" value="1"/>
</dbReference>
<dbReference type="SFLD" id="SFLDG01136">
    <property type="entry name" value="C1.6:_Phosphoserine_Phosphatas"/>
    <property type="match status" value="1"/>
</dbReference>
<evidence type="ECO:0000256" key="6">
    <source>
        <dbReference type="ARBA" id="ARBA00022842"/>
    </source>
</evidence>
<evidence type="ECO:0000256" key="5">
    <source>
        <dbReference type="ARBA" id="ARBA00022801"/>
    </source>
</evidence>
<evidence type="ECO:0000256" key="4">
    <source>
        <dbReference type="ARBA" id="ARBA00022723"/>
    </source>
</evidence>
<evidence type="ECO:0000256" key="3">
    <source>
        <dbReference type="ARBA" id="ARBA00011881"/>
    </source>
</evidence>
<comment type="subunit">
    <text evidence="3">Homotetramer.</text>
</comment>
<gene>
    <name evidence="8" type="ORF">EQY75_04945</name>
</gene>
<organism evidence="8 9">
    <name type="scientific">Muriicola soli</name>
    <dbReference type="NCBI Taxonomy" id="2507538"/>
    <lineage>
        <taxon>Bacteria</taxon>
        <taxon>Pseudomonadati</taxon>
        <taxon>Bacteroidota</taxon>
        <taxon>Flavobacteriia</taxon>
        <taxon>Flavobacteriales</taxon>
        <taxon>Flavobacteriaceae</taxon>
        <taxon>Muriicola</taxon>
    </lineage>
</organism>
<name>A0A411E8D7_9FLAO</name>
<keyword evidence="4 7" id="KW-0479">Metal-binding</keyword>
<dbReference type="NCBIfam" id="TIGR01670">
    <property type="entry name" value="KdsC-phosphatas"/>
    <property type="match status" value="1"/>
</dbReference>
<dbReference type="GO" id="GO:0016788">
    <property type="term" value="F:hydrolase activity, acting on ester bonds"/>
    <property type="evidence" value="ECO:0007669"/>
    <property type="project" value="InterPro"/>
</dbReference>
<dbReference type="PANTHER" id="PTHR21485:SF3">
    <property type="entry name" value="N-ACYLNEURAMINATE CYTIDYLYLTRANSFERASE"/>
    <property type="match status" value="1"/>
</dbReference>
<keyword evidence="5" id="KW-0378">Hydrolase</keyword>
<evidence type="ECO:0000256" key="7">
    <source>
        <dbReference type="PIRSR" id="PIRSR006118-2"/>
    </source>
</evidence>
<dbReference type="SFLD" id="SFLDG01138">
    <property type="entry name" value="C1.6.2:_Deoxy-d-mannose-octulo"/>
    <property type="match status" value="1"/>
</dbReference>
<accession>A0A411E8D7</accession>
<dbReference type="GO" id="GO:0008781">
    <property type="term" value="F:N-acylneuraminate cytidylyltransferase activity"/>
    <property type="evidence" value="ECO:0007669"/>
    <property type="project" value="TreeGrafter"/>
</dbReference>
<dbReference type="GO" id="GO:0046872">
    <property type="term" value="F:metal ion binding"/>
    <property type="evidence" value="ECO:0007669"/>
    <property type="project" value="UniProtKB-KW"/>
</dbReference>
<feature type="binding site" evidence="7">
    <location>
        <position position="18"/>
    </location>
    <ligand>
        <name>Mg(2+)</name>
        <dbReference type="ChEBI" id="CHEBI:18420"/>
    </ligand>
</feature>
<feature type="binding site" evidence="7">
    <location>
        <position position="111"/>
    </location>
    <ligand>
        <name>Mg(2+)</name>
        <dbReference type="ChEBI" id="CHEBI:18420"/>
    </ligand>
</feature>
<sequence length="175" mass="19315">MEKSYKAYLSQISTFVFDVDGVFTDGKVLVTSEGDLLRAMNIMDGYAVKTAIQKKYNICIITGGTNEGVRKRLKGLGVQEVHLGAHNKVEVLNDFLKKKEIPAAHVLYMGDDIPDIPAMQEVILPCAPQNAAPEVKAISKYISHRNGGEGCVRDVIEQVLKVRGDWYQNFSAAND</sequence>
<dbReference type="SFLD" id="SFLDS00003">
    <property type="entry name" value="Haloacid_Dehalogenase"/>
    <property type="match status" value="1"/>
</dbReference>
<reference evidence="8 9" key="1">
    <citation type="submission" date="2019-01" db="EMBL/GenBank/DDBJ databases">
        <title>Muriicola soli sp. nov., isolated from soil.</title>
        <authorList>
            <person name="Kang H.J."/>
            <person name="Kim S.B."/>
        </authorList>
    </citation>
    <scope>NUCLEOTIDE SEQUENCE [LARGE SCALE GENOMIC DNA]</scope>
    <source>
        <strain evidence="8 9">MMS17-SY002</strain>
    </source>
</reference>
<feature type="binding site" evidence="7">
    <location>
        <position position="20"/>
    </location>
    <ligand>
        <name>substrate</name>
    </ligand>
</feature>
<comment type="cofactor">
    <cofactor evidence="1 7">
        <name>Mg(2+)</name>
        <dbReference type="ChEBI" id="CHEBI:18420"/>
    </cofactor>
</comment>
<dbReference type="KEGG" id="mur:EQY75_04945"/>
<evidence type="ECO:0000256" key="2">
    <source>
        <dbReference type="ARBA" id="ARBA00005893"/>
    </source>
</evidence>
<keyword evidence="6 7" id="KW-0460">Magnesium</keyword>
<dbReference type="RefSeq" id="WP_129603410.1">
    <property type="nucleotide sequence ID" value="NZ_CP035544.1"/>
</dbReference>
<evidence type="ECO:0000313" key="8">
    <source>
        <dbReference type="EMBL" id="QBA63942.1"/>
    </source>
</evidence>
<dbReference type="InterPro" id="IPR023214">
    <property type="entry name" value="HAD_sf"/>
</dbReference>
<dbReference type="PANTHER" id="PTHR21485">
    <property type="entry name" value="HAD SUPERFAMILY MEMBERS CMAS AND KDSC"/>
    <property type="match status" value="1"/>
</dbReference>